<dbReference type="SUPFAM" id="SSF48452">
    <property type="entry name" value="TPR-like"/>
    <property type="match status" value="1"/>
</dbReference>
<dbReference type="Proteomes" id="UP001160390">
    <property type="component" value="Unassembled WGS sequence"/>
</dbReference>
<organism evidence="1 2">
    <name type="scientific">Clonostachys chloroleuca</name>
    <dbReference type="NCBI Taxonomy" id="1926264"/>
    <lineage>
        <taxon>Eukaryota</taxon>
        <taxon>Fungi</taxon>
        <taxon>Dikarya</taxon>
        <taxon>Ascomycota</taxon>
        <taxon>Pezizomycotina</taxon>
        <taxon>Sordariomycetes</taxon>
        <taxon>Hypocreomycetidae</taxon>
        <taxon>Hypocreales</taxon>
        <taxon>Bionectriaceae</taxon>
        <taxon>Clonostachys</taxon>
    </lineage>
</organism>
<name>A0AA35M6H9_9HYPO</name>
<dbReference type="AlphaFoldDB" id="A0AA35M6H9"/>
<dbReference type="EMBL" id="CABFNP030001122">
    <property type="protein sequence ID" value="CAI6091421.1"/>
    <property type="molecule type" value="Genomic_DNA"/>
</dbReference>
<comment type="caution">
    <text evidence="1">The sequence shown here is derived from an EMBL/GenBank/DDBJ whole genome shotgun (WGS) entry which is preliminary data.</text>
</comment>
<evidence type="ECO:0000313" key="2">
    <source>
        <dbReference type="Proteomes" id="UP001160390"/>
    </source>
</evidence>
<sequence length="355" mass="40164">MSRIKDNSHFFGHVENYGLALVDEKKYDADTYLRAAYDGLRKLERKNSPAVIRARHNVINIQQEKGLLVEAAGGLKKMLTDYKGKVELEDWVGLRLSYAMAMKDQGRYSDAWKKLEDALRDISRESKANLNPNTGISAATARIFVLDVALVLMNLSCHHEADNLFHHVISNTGLSLIEKERYEAAESHFSRVRTDMNGLTSLGESVLLLNCTNRTFLSECIALSAFFCGAYEEAEAGFLSICNESKEIENISWCPLRMVRVKEGLAMASGMQVKIGREELEAALKFSKNHFGDQHPELCTTFLRFAMVMENQADMGTATEWYSAAYHGRLKILSEHHILTKQSERSWRTCLHSDK</sequence>
<evidence type="ECO:0000313" key="1">
    <source>
        <dbReference type="EMBL" id="CAI6091421.1"/>
    </source>
</evidence>
<accession>A0AA35M6H9</accession>
<proteinExistence type="predicted"/>
<dbReference type="InterPro" id="IPR011990">
    <property type="entry name" value="TPR-like_helical_dom_sf"/>
</dbReference>
<protein>
    <submittedName>
        <fullName evidence="1">Uncharacterized protein</fullName>
    </submittedName>
</protein>
<reference evidence="1" key="1">
    <citation type="submission" date="2023-01" db="EMBL/GenBank/DDBJ databases">
        <authorList>
            <person name="Piombo E."/>
        </authorList>
    </citation>
    <scope>NUCLEOTIDE SEQUENCE</scope>
</reference>
<keyword evidence="2" id="KW-1185">Reference proteome</keyword>
<dbReference type="Gene3D" id="1.25.40.10">
    <property type="entry name" value="Tetratricopeptide repeat domain"/>
    <property type="match status" value="2"/>
</dbReference>
<gene>
    <name evidence="1" type="ORF">CCHLO57077_00017501</name>
</gene>